<gene>
    <name evidence="2" type="ORF">F8244_04250</name>
</gene>
<proteinExistence type="predicted"/>
<name>A0A833CFY6_LACGS</name>
<sequence>MAKDMGEFLDNWVDSVEQSMKLSAEDKAKITGAGAEAFSKVLHDRTPRSNEIYRRGRSAGHANAKHRNNSHRKTKHLQDSITYKPGYTADKTHTGDTDVGFEEHYYDFLAKIVNNGQHHMSEKRYANMHFYDKAQQEAKKSVKEAELRVFKEVMNHDSDK</sequence>
<feature type="region of interest" description="Disordered" evidence="1">
    <location>
        <begin position="54"/>
        <end position="77"/>
    </location>
</feature>
<evidence type="ECO:0000313" key="3">
    <source>
        <dbReference type="Proteomes" id="UP000460112"/>
    </source>
</evidence>
<evidence type="ECO:0000256" key="1">
    <source>
        <dbReference type="SAM" id="MobiDB-lite"/>
    </source>
</evidence>
<dbReference type="EMBL" id="WBOA01000001">
    <property type="protein sequence ID" value="KAB1951720.1"/>
    <property type="molecule type" value="Genomic_DNA"/>
</dbReference>
<reference evidence="2 3" key="1">
    <citation type="submission" date="2019-09" db="EMBL/GenBank/DDBJ databases">
        <title>Investigation of probiotic properties of different lactic acid bacteria.</title>
        <authorList>
            <person name="Jaomanjaka F."/>
            <person name="Blanc P."/>
        </authorList>
    </citation>
    <scope>NUCLEOTIDE SEQUENCE [LARGE SCALE GENOMIC DNA]</scope>
    <source>
        <strain evidence="2 3">BIO6369</strain>
    </source>
</reference>
<dbReference type="Proteomes" id="UP000460112">
    <property type="component" value="Unassembled WGS sequence"/>
</dbReference>
<evidence type="ECO:0000313" key="2">
    <source>
        <dbReference type="EMBL" id="KAB1951720.1"/>
    </source>
</evidence>
<comment type="caution">
    <text evidence="2">The sequence shown here is derived from an EMBL/GenBank/DDBJ whole genome shotgun (WGS) entry which is preliminary data.</text>
</comment>
<accession>A0A833CFY6</accession>
<feature type="compositionally biased region" description="Basic residues" evidence="1">
    <location>
        <begin position="55"/>
        <end position="75"/>
    </location>
</feature>
<organism evidence="2 3">
    <name type="scientific">Lactobacillus gasseri</name>
    <dbReference type="NCBI Taxonomy" id="1596"/>
    <lineage>
        <taxon>Bacteria</taxon>
        <taxon>Bacillati</taxon>
        <taxon>Bacillota</taxon>
        <taxon>Bacilli</taxon>
        <taxon>Lactobacillales</taxon>
        <taxon>Lactobacillaceae</taxon>
        <taxon>Lactobacillus</taxon>
    </lineage>
</organism>
<dbReference type="AlphaFoldDB" id="A0A833CFY6"/>
<dbReference type="RefSeq" id="WP_151494722.1">
    <property type="nucleotide sequence ID" value="NZ_WBOA01000001.1"/>
</dbReference>
<protein>
    <submittedName>
        <fullName evidence="2">Phage tail protein</fullName>
    </submittedName>
</protein>